<feature type="chain" id="PRO_5046322179" evidence="1">
    <location>
        <begin position="23"/>
        <end position="271"/>
    </location>
</feature>
<accession>A0ABW3HAP7</accession>
<evidence type="ECO:0000313" key="3">
    <source>
        <dbReference type="Proteomes" id="UP001596977"/>
    </source>
</evidence>
<evidence type="ECO:0000313" key="2">
    <source>
        <dbReference type="EMBL" id="MFD0948523.1"/>
    </source>
</evidence>
<name>A0ABW3HAP7_9SPHN</name>
<evidence type="ECO:0000256" key="1">
    <source>
        <dbReference type="SAM" id="SignalP"/>
    </source>
</evidence>
<keyword evidence="1" id="KW-0732">Signal</keyword>
<gene>
    <name evidence="2" type="ORF">ACFQ1E_19450</name>
</gene>
<reference evidence="3" key="1">
    <citation type="journal article" date="2019" name="Int. J. Syst. Evol. Microbiol.">
        <title>The Global Catalogue of Microorganisms (GCM) 10K type strain sequencing project: providing services to taxonomists for standard genome sequencing and annotation.</title>
        <authorList>
            <consortium name="The Broad Institute Genomics Platform"/>
            <consortium name="The Broad Institute Genome Sequencing Center for Infectious Disease"/>
            <person name="Wu L."/>
            <person name="Ma J."/>
        </authorList>
    </citation>
    <scope>NUCLEOTIDE SEQUENCE [LARGE SCALE GENOMIC DNA]</scope>
    <source>
        <strain evidence="3">CCUG 62982</strain>
    </source>
</reference>
<sequence>MIRIVALMLATACALAPAPVLAQQAPSMSIKELHATTLAAARGKLIRAYDQAAWHGTDAMFARIQHPEDVIGGWIVDGPAHAPVLVFFDRNDADPHAVFVVEFLDGKIVATRLIGEGDDASLSPERKAMIAARERGIAAWREEKPLYCADKPPNTVVLPPEQPGEPYLVYLLTPQVKDRAWPAGGHFRAEIAADGRVLAKRSFTRSCVTLEAPADKDAAALMVTHPLDPVPTEIHVFTALTSGMTLYVGAGGRLWVVEGTRIYLADPPKKR</sequence>
<organism evidence="2 3">
    <name type="scientific">Sphingomonas canadensis</name>
    <dbReference type="NCBI Taxonomy" id="1219257"/>
    <lineage>
        <taxon>Bacteria</taxon>
        <taxon>Pseudomonadati</taxon>
        <taxon>Pseudomonadota</taxon>
        <taxon>Alphaproteobacteria</taxon>
        <taxon>Sphingomonadales</taxon>
        <taxon>Sphingomonadaceae</taxon>
        <taxon>Sphingomonas</taxon>
    </lineage>
</organism>
<dbReference type="Proteomes" id="UP001596977">
    <property type="component" value="Unassembled WGS sequence"/>
</dbReference>
<dbReference type="EMBL" id="JBHTJG010000013">
    <property type="protein sequence ID" value="MFD0948523.1"/>
    <property type="molecule type" value="Genomic_DNA"/>
</dbReference>
<comment type="caution">
    <text evidence="2">The sequence shown here is derived from an EMBL/GenBank/DDBJ whole genome shotgun (WGS) entry which is preliminary data.</text>
</comment>
<protein>
    <submittedName>
        <fullName evidence="2">Uncharacterized protein</fullName>
    </submittedName>
</protein>
<keyword evidence="3" id="KW-1185">Reference proteome</keyword>
<proteinExistence type="predicted"/>
<feature type="signal peptide" evidence="1">
    <location>
        <begin position="1"/>
        <end position="22"/>
    </location>
</feature>
<dbReference type="RefSeq" id="WP_264946351.1">
    <property type="nucleotide sequence ID" value="NZ_JAPDRA010000013.1"/>
</dbReference>